<name>A0A9Q3BJ16_9BASI</name>
<dbReference type="AlphaFoldDB" id="A0A9Q3BJ16"/>
<accession>A0A9Q3BJ16</accession>
<gene>
    <name evidence="1" type="ORF">O181_005587</name>
</gene>
<sequence>MKSLFEKDIEKRSFNKCPRDKIAPAILLQYNTLGNSSIPVELCSTMVPIALTLKDSDDETDNVILVAFNEVNNKKFPTTKWVAPESSNASFPSKVGTTPIPATLTRRCCTFIFSSFTFAFTGQLGDQCLTSPQ</sequence>
<protein>
    <submittedName>
        <fullName evidence="1">Uncharacterized protein</fullName>
    </submittedName>
</protein>
<keyword evidence="2" id="KW-1185">Reference proteome</keyword>
<comment type="caution">
    <text evidence="1">The sequence shown here is derived from an EMBL/GenBank/DDBJ whole genome shotgun (WGS) entry which is preliminary data.</text>
</comment>
<dbReference type="Proteomes" id="UP000765509">
    <property type="component" value="Unassembled WGS sequence"/>
</dbReference>
<proteinExistence type="predicted"/>
<reference evidence="1" key="1">
    <citation type="submission" date="2021-03" db="EMBL/GenBank/DDBJ databases">
        <title>Draft genome sequence of rust myrtle Austropuccinia psidii MF-1, a brazilian biotype.</title>
        <authorList>
            <person name="Quecine M.C."/>
            <person name="Pachon D.M.R."/>
            <person name="Bonatelli M.L."/>
            <person name="Correr F.H."/>
            <person name="Franceschini L.M."/>
            <person name="Leite T.F."/>
            <person name="Margarido G.R.A."/>
            <person name="Almeida C.A."/>
            <person name="Ferrarezi J.A."/>
            <person name="Labate C.A."/>
        </authorList>
    </citation>
    <scope>NUCLEOTIDE SEQUENCE</scope>
    <source>
        <strain evidence="1">MF-1</strain>
    </source>
</reference>
<organism evidence="1 2">
    <name type="scientific">Austropuccinia psidii MF-1</name>
    <dbReference type="NCBI Taxonomy" id="1389203"/>
    <lineage>
        <taxon>Eukaryota</taxon>
        <taxon>Fungi</taxon>
        <taxon>Dikarya</taxon>
        <taxon>Basidiomycota</taxon>
        <taxon>Pucciniomycotina</taxon>
        <taxon>Pucciniomycetes</taxon>
        <taxon>Pucciniales</taxon>
        <taxon>Sphaerophragmiaceae</taxon>
        <taxon>Austropuccinia</taxon>
    </lineage>
</organism>
<evidence type="ECO:0000313" key="2">
    <source>
        <dbReference type="Proteomes" id="UP000765509"/>
    </source>
</evidence>
<evidence type="ECO:0000313" key="1">
    <source>
        <dbReference type="EMBL" id="MBW0465872.1"/>
    </source>
</evidence>
<dbReference type="EMBL" id="AVOT02001148">
    <property type="protein sequence ID" value="MBW0465872.1"/>
    <property type="molecule type" value="Genomic_DNA"/>
</dbReference>